<reference evidence="4" key="1">
    <citation type="submission" date="2020-09" db="EMBL/GenBank/DDBJ databases">
        <title>Nocardioides sp. strain MJB4 16S ribosomal RNA gene Genome sequencing and assembly.</title>
        <authorList>
            <person name="Kim I."/>
        </authorList>
    </citation>
    <scope>NUCLEOTIDE SEQUENCE</scope>
    <source>
        <strain evidence="4">MJB4</strain>
    </source>
</reference>
<name>A0A927Q2L7_9ACTN</name>
<dbReference type="Proteomes" id="UP000616839">
    <property type="component" value="Unassembled WGS sequence"/>
</dbReference>
<dbReference type="Gene3D" id="3.40.50.2300">
    <property type="match status" value="1"/>
</dbReference>
<gene>
    <name evidence="4" type="ORF">IE331_12810</name>
</gene>
<feature type="domain" description="Leucine-binding protein" evidence="3">
    <location>
        <begin position="49"/>
        <end position="373"/>
    </location>
</feature>
<dbReference type="PROSITE" id="PS51257">
    <property type="entry name" value="PROKAR_LIPOPROTEIN"/>
    <property type="match status" value="1"/>
</dbReference>
<dbReference type="AlphaFoldDB" id="A0A927Q2L7"/>
<dbReference type="InterPro" id="IPR028081">
    <property type="entry name" value="Leu-bd"/>
</dbReference>
<dbReference type="RefSeq" id="WP_192143798.1">
    <property type="nucleotide sequence ID" value="NZ_JACYXZ010000003.1"/>
</dbReference>
<protein>
    <recommendedName>
        <fullName evidence="3">Leucine-binding protein domain-containing protein</fullName>
    </recommendedName>
</protein>
<dbReference type="InterPro" id="IPR028082">
    <property type="entry name" value="Peripla_BP_I"/>
</dbReference>
<dbReference type="SUPFAM" id="SSF53822">
    <property type="entry name" value="Periplasmic binding protein-like I"/>
    <property type="match status" value="1"/>
</dbReference>
<evidence type="ECO:0000259" key="3">
    <source>
        <dbReference type="Pfam" id="PF13458"/>
    </source>
</evidence>
<dbReference type="EMBL" id="JACYXZ010000003">
    <property type="protein sequence ID" value="MBD8870509.1"/>
    <property type="molecule type" value="Genomic_DNA"/>
</dbReference>
<dbReference type="Pfam" id="PF13458">
    <property type="entry name" value="Peripla_BP_6"/>
    <property type="match status" value="1"/>
</dbReference>
<proteinExistence type="inferred from homology"/>
<accession>A0A927Q2L7</accession>
<evidence type="ECO:0000313" key="4">
    <source>
        <dbReference type="EMBL" id="MBD8870509.1"/>
    </source>
</evidence>
<evidence type="ECO:0000256" key="2">
    <source>
        <dbReference type="ARBA" id="ARBA00022729"/>
    </source>
</evidence>
<keyword evidence="5" id="KW-1185">Reference proteome</keyword>
<comment type="similarity">
    <text evidence="1">Belongs to the leucine-binding protein family.</text>
</comment>
<evidence type="ECO:0000313" key="5">
    <source>
        <dbReference type="Proteomes" id="UP000616839"/>
    </source>
</evidence>
<keyword evidence="2" id="KW-0732">Signal</keyword>
<comment type="caution">
    <text evidence="4">The sequence shown here is derived from an EMBL/GenBank/DDBJ whole genome shotgun (WGS) entry which is preliminary data.</text>
</comment>
<sequence length="423" mass="42589">MRGVVTTVLFISGLILAGCSSGEEERTDTGRPVVSSPVELSVETPTAEPIRIGVITTLSAVPGQGADALPGAEGAQVAAFRLGLGDQRVELDVVDDGGTERGARAAVAQLVDSGVAGIVAASTGDHLLPALGDAAAAETAVLLPYLRVGDELPDGTYLTGPSADAVGSALAGVMRSHDLSKPFLVSADGVLAPGIDPPQQSFLSGRDSDDVLVARIRRARRAGAIDSAVIAASAGSQARVVSRLQGAVGDLPLVLTPEALSPVFADKLQETAGTTSARFLTVGVDSADTATLTAGPRAESVASYFAALRLLSQDDQARDLTDSLPFSEVAAGADTRSHDAVVALVTAALDAGSVSAPDVLVSLDGLQVDSGDGLAGPELDFSSAAALPTDAVVELNATTQDPGVRPVADPGTVFWFAVPTRSG</sequence>
<evidence type="ECO:0000256" key="1">
    <source>
        <dbReference type="ARBA" id="ARBA00010062"/>
    </source>
</evidence>
<organism evidence="4 5">
    <name type="scientific">Nocardioides donggukensis</name>
    <dbReference type="NCBI Taxonomy" id="2774019"/>
    <lineage>
        <taxon>Bacteria</taxon>
        <taxon>Bacillati</taxon>
        <taxon>Actinomycetota</taxon>
        <taxon>Actinomycetes</taxon>
        <taxon>Propionibacteriales</taxon>
        <taxon>Nocardioidaceae</taxon>
        <taxon>Nocardioides</taxon>
    </lineage>
</organism>